<dbReference type="SUPFAM" id="SSF53448">
    <property type="entry name" value="Nucleotide-diphospho-sugar transferases"/>
    <property type="match status" value="1"/>
</dbReference>
<keyword evidence="1" id="KW-1003">Cell membrane</keyword>
<gene>
    <name evidence="9" type="ORF">KDA27_14890</name>
</gene>
<accession>A0A956NDR1</accession>
<evidence type="ECO:0000256" key="3">
    <source>
        <dbReference type="ARBA" id="ARBA00022679"/>
    </source>
</evidence>
<reference evidence="9" key="2">
    <citation type="journal article" date="2021" name="Microbiome">
        <title>Successional dynamics and alternative stable states in a saline activated sludge microbial community over 9 years.</title>
        <authorList>
            <person name="Wang Y."/>
            <person name="Ye J."/>
            <person name="Ju F."/>
            <person name="Liu L."/>
            <person name="Boyd J.A."/>
            <person name="Deng Y."/>
            <person name="Parks D.H."/>
            <person name="Jiang X."/>
            <person name="Yin X."/>
            <person name="Woodcroft B.J."/>
            <person name="Tyson G.W."/>
            <person name="Hugenholtz P."/>
            <person name="Polz M.F."/>
            <person name="Zhang T."/>
        </authorList>
    </citation>
    <scope>NUCLEOTIDE SEQUENCE</scope>
    <source>
        <strain evidence="9">HKST-UBA02</strain>
    </source>
</reference>
<protein>
    <submittedName>
        <fullName evidence="9">Glycosyltransferase family 2 protein</fullName>
    </submittedName>
</protein>
<dbReference type="EMBL" id="JAGQHS010000081">
    <property type="protein sequence ID" value="MCA9757089.1"/>
    <property type="molecule type" value="Genomic_DNA"/>
</dbReference>
<dbReference type="InterPro" id="IPR029044">
    <property type="entry name" value="Nucleotide-diphossugar_trans"/>
</dbReference>
<keyword evidence="7" id="KW-0472">Membrane</keyword>
<evidence type="ECO:0000256" key="1">
    <source>
        <dbReference type="ARBA" id="ARBA00022475"/>
    </source>
</evidence>
<evidence type="ECO:0000256" key="6">
    <source>
        <dbReference type="ARBA" id="ARBA00022989"/>
    </source>
</evidence>
<name>A0A956NDR1_UNCEI</name>
<dbReference type="InterPro" id="IPR050256">
    <property type="entry name" value="Glycosyltransferase_2"/>
</dbReference>
<sequence>MTTTTKPSMTVFFPCYNEEENVERTTLAAVRACKRLFTDWEVIIVNDGSKDRTGEIADRLAAEIPGVRAVHNNPNRGYGGALQRGFAEATKDFVFYTDGDGQFDFEEMETLLPMLETYDIISPYRKNRQDPLHRRMNAKCWGILVDALFGLGLRDIDCAFKIYPRRFLQQIDLFSEGALIDTEMLARARKLGYSIGQIGVTHYPRTAGEQTGANLRVIVRAFRELFTLHSVIRANPGRAAAAATPATASPGRTRSVTTA</sequence>
<feature type="domain" description="Glycosyltransferase 2-like" evidence="8">
    <location>
        <begin position="10"/>
        <end position="170"/>
    </location>
</feature>
<evidence type="ECO:0000256" key="2">
    <source>
        <dbReference type="ARBA" id="ARBA00022676"/>
    </source>
</evidence>
<dbReference type="AlphaFoldDB" id="A0A956NDR1"/>
<proteinExistence type="predicted"/>
<dbReference type="GO" id="GO:0099621">
    <property type="term" value="F:undecaprenyl-phosphate 4-deoxy-4-formamido-L-arabinose transferase activity"/>
    <property type="evidence" value="ECO:0007669"/>
    <property type="project" value="TreeGrafter"/>
</dbReference>
<dbReference type="PANTHER" id="PTHR48090">
    <property type="entry name" value="UNDECAPRENYL-PHOSPHATE 4-DEOXY-4-FORMAMIDO-L-ARABINOSE TRANSFERASE-RELATED"/>
    <property type="match status" value="1"/>
</dbReference>
<dbReference type="GO" id="GO:0005886">
    <property type="term" value="C:plasma membrane"/>
    <property type="evidence" value="ECO:0007669"/>
    <property type="project" value="TreeGrafter"/>
</dbReference>
<keyword evidence="5" id="KW-0448">Lipopolysaccharide biosynthesis</keyword>
<dbReference type="Proteomes" id="UP000739538">
    <property type="component" value="Unassembled WGS sequence"/>
</dbReference>
<evidence type="ECO:0000256" key="7">
    <source>
        <dbReference type="ARBA" id="ARBA00023136"/>
    </source>
</evidence>
<dbReference type="CDD" id="cd04179">
    <property type="entry name" value="DPM_DPG-synthase_like"/>
    <property type="match status" value="1"/>
</dbReference>
<dbReference type="InterPro" id="IPR001173">
    <property type="entry name" value="Glyco_trans_2-like"/>
</dbReference>
<keyword evidence="2" id="KW-0328">Glycosyltransferase</keyword>
<evidence type="ECO:0000256" key="4">
    <source>
        <dbReference type="ARBA" id="ARBA00022692"/>
    </source>
</evidence>
<dbReference type="GO" id="GO:0009103">
    <property type="term" value="P:lipopolysaccharide biosynthetic process"/>
    <property type="evidence" value="ECO:0007669"/>
    <property type="project" value="UniProtKB-KW"/>
</dbReference>
<evidence type="ECO:0000259" key="8">
    <source>
        <dbReference type="Pfam" id="PF00535"/>
    </source>
</evidence>
<comment type="caution">
    <text evidence="9">The sequence shown here is derived from an EMBL/GenBank/DDBJ whole genome shotgun (WGS) entry which is preliminary data.</text>
</comment>
<keyword evidence="3" id="KW-0808">Transferase</keyword>
<dbReference type="PANTHER" id="PTHR48090:SF3">
    <property type="entry name" value="UNDECAPRENYL-PHOSPHATE 4-DEOXY-4-FORMAMIDO-L-ARABINOSE TRANSFERASE"/>
    <property type="match status" value="1"/>
</dbReference>
<dbReference type="Gene3D" id="3.90.550.10">
    <property type="entry name" value="Spore Coat Polysaccharide Biosynthesis Protein SpsA, Chain A"/>
    <property type="match status" value="1"/>
</dbReference>
<evidence type="ECO:0000313" key="9">
    <source>
        <dbReference type="EMBL" id="MCA9757089.1"/>
    </source>
</evidence>
<organism evidence="9 10">
    <name type="scientific">Eiseniibacteriota bacterium</name>
    <dbReference type="NCBI Taxonomy" id="2212470"/>
    <lineage>
        <taxon>Bacteria</taxon>
        <taxon>Candidatus Eiseniibacteriota</taxon>
    </lineage>
</organism>
<reference evidence="9" key="1">
    <citation type="submission" date="2020-04" db="EMBL/GenBank/DDBJ databases">
        <authorList>
            <person name="Zhang T."/>
        </authorList>
    </citation>
    <scope>NUCLEOTIDE SEQUENCE</scope>
    <source>
        <strain evidence="9">HKST-UBA02</strain>
    </source>
</reference>
<dbReference type="Pfam" id="PF00535">
    <property type="entry name" value="Glycos_transf_2"/>
    <property type="match status" value="1"/>
</dbReference>
<keyword evidence="6" id="KW-1133">Transmembrane helix</keyword>
<evidence type="ECO:0000313" key="10">
    <source>
        <dbReference type="Proteomes" id="UP000739538"/>
    </source>
</evidence>
<keyword evidence="4" id="KW-0812">Transmembrane</keyword>
<evidence type="ECO:0000256" key="5">
    <source>
        <dbReference type="ARBA" id="ARBA00022985"/>
    </source>
</evidence>